<gene>
    <name evidence="2" type="ORF">HPG69_017534</name>
</gene>
<protein>
    <submittedName>
        <fullName evidence="2">Uncharacterized protein</fullName>
    </submittedName>
</protein>
<evidence type="ECO:0000256" key="1">
    <source>
        <dbReference type="SAM" id="MobiDB-lite"/>
    </source>
</evidence>
<evidence type="ECO:0000313" key="3">
    <source>
        <dbReference type="Proteomes" id="UP000551758"/>
    </source>
</evidence>
<feature type="compositionally biased region" description="Low complexity" evidence="1">
    <location>
        <begin position="365"/>
        <end position="383"/>
    </location>
</feature>
<dbReference type="AlphaFoldDB" id="A0A7J7EKI9"/>
<sequence>MQTCFQSPAELDLNALQGQTVTTASPAPWGTTVLPGPTTPRPARWEPLETAARWKQLESACRAPQTPSAPGLGRLAASPAGPLLSLHPLWGSTVSAFRKTPYLIVECSYLRKAATCERMGVPLAPRSQRDANLNRGTQTRDRGVTQVLAHCQLPVMDYRTSRSPGVSHCTCQGLNRVFQKSDGSCICQAGHEFSNKRGLESDESNGAEDCQAQVAKCCSPGDVRLATTRQCVFPQQHNCSSFCHPVGRELSAELGICQCREYVSAEELCDAQCLARAPQLSLAWGPNRQLILTGKGEDGDSVQRCGLHSIFGFVISGMDMLGSLLLGKQRGYQAQAFPERVDGAKAWLLSSRKGKAPSTAVPTFSPSEPLLGSGGPPVSSSQLQRRHRTADWERPVPQTPSIHPHIPNPVVCLVEGDAILFQLHIHPHMTSHTDYGFKKRVTGLCCRPALDLIDHFPRGLNSTSWSRCSSSNF</sequence>
<reference evidence="2 3" key="1">
    <citation type="journal article" date="2020" name="Mol. Biol. Evol.">
        <title>Interspecific Gene Flow and the Evolution of Specialization in Black and White Rhinoceros.</title>
        <authorList>
            <person name="Moodley Y."/>
            <person name="Westbury M.V."/>
            <person name="Russo I.M."/>
            <person name="Gopalakrishnan S."/>
            <person name="Rakotoarivelo A."/>
            <person name="Olsen R.A."/>
            <person name="Prost S."/>
            <person name="Tunstall T."/>
            <person name="Ryder O.A."/>
            <person name="Dalen L."/>
            <person name="Bruford M.W."/>
        </authorList>
    </citation>
    <scope>NUCLEOTIDE SEQUENCE [LARGE SCALE GENOMIC DNA]</scope>
    <source>
        <strain evidence="2">SBR-YM</strain>
        <tissue evidence="2">Skin</tissue>
    </source>
</reference>
<accession>A0A7J7EKI9</accession>
<evidence type="ECO:0000313" key="2">
    <source>
        <dbReference type="EMBL" id="KAF5916300.1"/>
    </source>
</evidence>
<dbReference type="EMBL" id="JACDTQ010002715">
    <property type="protein sequence ID" value="KAF5916300.1"/>
    <property type="molecule type" value="Genomic_DNA"/>
</dbReference>
<dbReference type="PANTHER" id="PTHR46104:SF1">
    <property type="entry name" value="GENE 9195-RELATED"/>
    <property type="match status" value="1"/>
</dbReference>
<comment type="caution">
    <text evidence="2">The sequence shown here is derived from an EMBL/GenBank/DDBJ whole genome shotgun (WGS) entry which is preliminary data.</text>
</comment>
<feature type="region of interest" description="Disordered" evidence="1">
    <location>
        <begin position="22"/>
        <end position="43"/>
    </location>
</feature>
<proteinExistence type="predicted"/>
<feature type="region of interest" description="Disordered" evidence="1">
    <location>
        <begin position="355"/>
        <end position="400"/>
    </location>
</feature>
<dbReference type="Proteomes" id="UP000551758">
    <property type="component" value="Unassembled WGS sequence"/>
</dbReference>
<dbReference type="PANTHER" id="PTHR46104">
    <property type="entry name" value="GENE 9195-RELATED-RELATED"/>
    <property type="match status" value="1"/>
</dbReference>
<name>A0A7J7EKI9_DICBM</name>
<organism evidence="2 3">
    <name type="scientific">Diceros bicornis minor</name>
    <name type="common">South-central black rhinoceros</name>
    <dbReference type="NCBI Taxonomy" id="77932"/>
    <lineage>
        <taxon>Eukaryota</taxon>
        <taxon>Metazoa</taxon>
        <taxon>Chordata</taxon>
        <taxon>Craniata</taxon>
        <taxon>Vertebrata</taxon>
        <taxon>Euteleostomi</taxon>
        <taxon>Mammalia</taxon>
        <taxon>Eutheria</taxon>
        <taxon>Laurasiatheria</taxon>
        <taxon>Perissodactyla</taxon>
        <taxon>Rhinocerotidae</taxon>
        <taxon>Diceros</taxon>
    </lineage>
</organism>
<keyword evidence="3" id="KW-1185">Reference proteome</keyword>